<feature type="transmembrane region" description="Helical" evidence="1">
    <location>
        <begin position="12"/>
        <end position="38"/>
    </location>
</feature>
<dbReference type="AlphaFoldDB" id="A0A7W4IDA2"/>
<organism evidence="2 3">
    <name type="scientific">Gluconacetobacter sacchari</name>
    <dbReference type="NCBI Taxonomy" id="92759"/>
    <lineage>
        <taxon>Bacteria</taxon>
        <taxon>Pseudomonadati</taxon>
        <taxon>Pseudomonadota</taxon>
        <taxon>Alphaproteobacteria</taxon>
        <taxon>Acetobacterales</taxon>
        <taxon>Acetobacteraceae</taxon>
        <taxon>Gluconacetobacter</taxon>
    </lineage>
</organism>
<dbReference type="Proteomes" id="UP000589085">
    <property type="component" value="Unassembled WGS sequence"/>
</dbReference>
<protein>
    <submittedName>
        <fullName evidence="2">Uncharacterized protein</fullName>
    </submittedName>
</protein>
<sequence length="91" mass="9745">MTPLRPRATPIVAWMAANFAAALLPPVYLSLGIATLVLPGLPWSIAYFLGLGLSIVGCLLAAYRDDERRGYFTTCSAQDGDRAGRPSDHPV</sequence>
<evidence type="ECO:0000256" key="1">
    <source>
        <dbReference type="SAM" id="Phobius"/>
    </source>
</evidence>
<dbReference type="RefSeq" id="WP_182997615.1">
    <property type="nucleotide sequence ID" value="NZ_JABEQJ010000013.1"/>
</dbReference>
<feature type="transmembrane region" description="Helical" evidence="1">
    <location>
        <begin position="44"/>
        <end position="63"/>
    </location>
</feature>
<keyword evidence="1" id="KW-0812">Transmembrane</keyword>
<dbReference type="EMBL" id="JABEQJ010000013">
    <property type="protein sequence ID" value="MBB2160758.1"/>
    <property type="molecule type" value="Genomic_DNA"/>
</dbReference>
<accession>A0A7W4IDA2</accession>
<evidence type="ECO:0000313" key="3">
    <source>
        <dbReference type="Proteomes" id="UP000589085"/>
    </source>
</evidence>
<keyword evidence="1" id="KW-0472">Membrane</keyword>
<evidence type="ECO:0000313" key="2">
    <source>
        <dbReference type="EMBL" id="MBB2160758.1"/>
    </source>
</evidence>
<proteinExistence type="predicted"/>
<keyword evidence="1" id="KW-1133">Transmembrane helix</keyword>
<name>A0A7W4IDA2_9PROT</name>
<reference evidence="2 3" key="1">
    <citation type="submission" date="2020-04" db="EMBL/GenBank/DDBJ databases">
        <title>Description of novel Gluconacetobacter.</title>
        <authorList>
            <person name="Sombolestani A."/>
        </authorList>
    </citation>
    <scope>NUCLEOTIDE SEQUENCE [LARGE SCALE GENOMIC DNA]</scope>
    <source>
        <strain evidence="2 3">LMG 19747</strain>
    </source>
</reference>
<gene>
    <name evidence="2" type="ORF">HLH48_11340</name>
</gene>
<comment type="caution">
    <text evidence="2">The sequence shown here is derived from an EMBL/GenBank/DDBJ whole genome shotgun (WGS) entry which is preliminary data.</text>
</comment>